<dbReference type="SMART" id="SM00708">
    <property type="entry name" value="PhBP"/>
    <property type="match status" value="1"/>
</dbReference>
<organism evidence="2">
    <name type="scientific">Holotrichia oblita</name>
    <name type="common">Chafer beetle</name>
    <dbReference type="NCBI Taxonomy" id="644536"/>
    <lineage>
        <taxon>Eukaryota</taxon>
        <taxon>Metazoa</taxon>
        <taxon>Ecdysozoa</taxon>
        <taxon>Arthropoda</taxon>
        <taxon>Hexapoda</taxon>
        <taxon>Insecta</taxon>
        <taxon>Pterygota</taxon>
        <taxon>Neoptera</taxon>
        <taxon>Endopterygota</taxon>
        <taxon>Coleoptera</taxon>
        <taxon>Polyphaga</taxon>
        <taxon>Scarabaeiformia</taxon>
        <taxon>Scarabaeidae</taxon>
        <taxon>Melolonthinae</taxon>
        <taxon>Holotrichia</taxon>
    </lineage>
</organism>
<dbReference type="GO" id="GO:0005549">
    <property type="term" value="F:odorant binding"/>
    <property type="evidence" value="ECO:0007669"/>
    <property type="project" value="InterPro"/>
</dbReference>
<keyword evidence="1" id="KW-0732">Signal</keyword>
<accession>A0A3S8S938</accession>
<dbReference type="CDD" id="cd23992">
    <property type="entry name" value="PBP_GOBP"/>
    <property type="match status" value="1"/>
</dbReference>
<evidence type="ECO:0000256" key="1">
    <source>
        <dbReference type="SAM" id="SignalP"/>
    </source>
</evidence>
<proteinExistence type="evidence at transcript level"/>
<evidence type="ECO:0000313" key="2">
    <source>
        <dbReference type="EMBL" id="AZK90211.1"/>
    </source>
</evidence>
<dbReference type="InterPro" id="IPR036728">
    <property type="entry name" value="PBP_GOBP_sf"/>
</dbReference>
<feature type="chain" id="PRO_5019530219" evidence="1">
    <location>
        <begin position="18"/>
        <end position="124"/>
    </location>
</feature>
<dbReference type="AlphaFoldDB" id="A0A3S8S938"/>
<dbReference type="EMBL" id="MK252294">
    <property type="protein sequence ID" value="AZK90211.1"/>
    <property type="molecule type" value="mRNA"/>
</dbReference>
<dbReference type="Gene3D" id="1.10.238.20">
    <property type="entry name" value="Pheromone/general odorant binding protein domain"/>
    <property type="match status" value="1"/>
</dbReference>
<protein>
    <submittedName>
        <fullName evidence="2">Odorant binding protein 7</fullName>
    </submittedName>
</protein>
<dbReference type="Pfam" id="PF01395">
    <property type="entry name" value="PBP_GOBP"/>
    <property type="match status" value="1"/>
</dbReference>
<feature type="signal peptide" evidence="1">
    <location>
        <begin position="1"/>
        <end position="17"/>
    </location>
</feature>
<dbReference type="InterPro" id="IPR006170">
    <property type="entry name" value="PBP/GOBP"/>
</dbReference>
<name>A0A3S8S938_HOLOL</name>
<sequence length="124" mass="14029">MYYIVFLVFLTVDIALTQLIMPEYDKEQSQCVKELNLDADKIQKLSQAEGEITKDEKCVLRCVLQKIGVIDAQGVPIQDEIDKQFSKFKNIDMSKCIPPSSITDPCEQTYKLTTCFLSLLEAAA</sequence>
<gene>
    <name evidence="2" type="primary">OBP7</name>
</gene>
<dbReference type="SUPFAM" id="SSF47565">
    <property type="entry name" value="Insect pheromone/odorant-binding proteins"/>
    <property type="match status" value="1"/>
</dbReference>
<reference evidence="2" key="1">
    <citation type="journal article" date="2018" name="Insect Biochem. Mol. Biol.">
        <title>Functional characterization of odorant-binding proteins from the scarab beetle Holotrichia oblita based on semiochemical-induced expression alteration and gene silencing.</title>
        <authorList>
            <person name="Yin J."/>
            <person name="Wang C."/>
            <person name="Fang C."/>
            <person name="Zhang S."/>
            <person name="Cao Y."/>
            <person name="Li K."/>
            <person name="Leal W.S."/>
        </authorList>
    </citation>
    <scope>NUCLEOTIDE SEQUENCE</scope>
</reference>